<feature type="transmembrane region" description="Helical" evidence="2">
    <location>
        <begin position="28"/>
        <end position="49"/>
    </location>
</feature>
<keyword evidence="2" id="KW-0812">Transmembrane</keyword>
<keyword evidence="4" id="KW-1185">Reference proteome</keyword>
<evidence type="ECO:0008006" key="5">
    <source>
        <dbReference type="Google" id="ProtNLM"/>
    </source>
</evidence>
<dbReference type="KEGG" id="llh:I41_21770"/>
<feature type="region of interest" description="Disordered" evidence="1">
    <location>
        <begin position="202"/>
        <end position="233"/>
    </location>
</feature>
<feature type="compositionally biased region" description="Basic and acidic residues" evidence="1">
    <location>
        <begin position="253"/>
        <end position="266"/>
    </location>
</feature>
<keyword evidence="2" id="KW-1133">Transmembrane helix</keyword>
<reference evidence="3 4" key="1">
    <citation type="submission" date="2019-02" db="EMBL/GenBank/DDBJ databases">
        <title>Deep-cultivation of Planctomycetes and their phenomic and genomic characterization uncovers novel biology.</title>
        <authorList>
            <person name="Wiegand S."/>
            <person name="Jogler M."/>
            <person name="Boedeker C."/>
            <person name="Pinto D."/>
            <person name="Vollmers J."/>
            <person name="Rivas-Marin E."/>
            <person name="Kohn T."/>
            <person name="Peeters S.H."/>
            <person name="Heuer A."/>
            <person name="Rast P."/>
            <person name="Oberbeckmann S."/>
            <person name="Bunk B."/>
            <person name="Jeske O."/>
            <person name="Meyerdierks A."/>
            <person name="Storesund J.E."/>
            <person name="Kallscheuer N."/>
            <person name="Luecker S."/>
            <person name="Lage O.M."/>
            <person name="Pohl T."/>
            <person name="Merkel B.J."/>
            <person name="Hornburger P."/>
            <person name="Mueller R.-W."/>
            <person name="Bruemmer F."/>
            <person name="Labrenz M."/>
            <person name="Spormann A.M."/>
            <person name="Op den Camp H."/>
            <person name="Overmann J."/>
            <person name="Amann R."/>
            <person name="Jetten M.S.M."/>
            <person name="Mascher T."/>
            <person name="Medema M.H."/>
            <person name="Devos D.P."/>
            <person name="Kaster A.-K."/>
            <person name="Ovreas L."/>
            <person name="Rohde M."/>
            <person name="Galperin M.Y."/>
            <person name="Jogler C."/>
        </authorList>
    </citation>
    <scope>NUCLEOTIDE SEQUENCE [LARGE SCALE GENOMIC DNA]</scope>
    <source>
        <strain evidence="3 4">I41</strain>
    </source>
</reference>
<evidence type="ECO:0000256" key="2">
    <source>
        <dbReference type="SAM" id="Phobius"/>
    </source>
</evidence>
<dbReference type="OrthoDB" id="265362at2"/>
<keyword evidence="2" id="KW-0472">Membrane</keyword>
<organism evidence="3 4">
    <name type="scientific">Lacipirellula limnantheis</name>
    <dbReference type="NCBI Taxonomy" id="2528024"/>
    <lineage>
        <taxon>Bacteria</taxon>
        <taxon>Pseudomonadati</taxon>
        <taxon>Planctomycetota</taxon>
        <taxon>Planctomycetia</taxon>
        <taxon>Pirellulales</taxon>
        <taxon>Lacipirellulaceae</taxon>
        <taxon>Lacipirellula</taxon>
    </lineage>
</organism>
<protein>
    <recommendedName>
        <fullName evidence="5">Tetratricopeptide repeat-like domain-containing protein</fullName>
    </recommendedName>
</protein>
<gene>
    <name evidence="3" type="ORF">I41_21770</name>
</gene>
<evidence type="ECO:0000313" key="4">
    <source>
        <dbReference type="Proteomes" id="UP000317909"/>
    </source>
</evidence>
<feature type="region of interest" description="Disordered" evidence="1">
    <location>
        <begin position="249"/>
        <end position="312"/>
    </location>
</feature>
<name>A0A517TX92_9BACT</name>
<feature type="compositionally biased region" description="Low complexity" evidence="1">
    <location>
        <begin position="293"/>
        <end position="312"/>
    </location>
</feature>
<sequence length="312" mass="33637">MNTERRHELESNALAHGITTWSDKLRPYVSVILAVTAGLLVLFIVMSFWNKYQADRNAEAWQELELALFEGDGEARSLQRLADSEEYQGTEMQEWAYMSWADRQLRLASELYLRDREEAKKRLSSIEGIYEQFADNASSSELRNRARLGLARVSEMQGDLAEAKAQYALVDGALAVLAAERVKQLEAKPAAGTIEWLATVEIPKRTPPTGPGVPGARPGFEATPPAADAQSGLNFDSTQSLEQILGGIQAAEDGAKRYDEGADKPADPSSPSVSPAPTGEAPAVETTPAAQSPAEESIPGEAGAPAAEKPAE</sequence>
<dbReference type="Proteomes" id="UP000317909">
    <property type="component" value="Chromosome"/>
</dbReference>
<proteinExistence type="predicted"/>
<dbReference type="EMBL" id="CP036339">
    <property type="protein sequence ID" value="QDT72989.1"/>
    <property type="molecule type" value="Genomic_DNA"/>
</dbReference>
<feature type="compositionally biased region" description="Low complexity" evidence="1">
    <location>
        <begin position="267"/>
        <end position="277"/>
    </location>
</feature>
<dbReference type="AlphaFoldDB" id="A0A517TX92"/>
<evidence type="ECO:0000256" key="1">
    <source>
        <dbReference type="SAM" id="MobiDB-lite"/>
    </source>
</evidence>
<accession>A0A517TX92</accession>
<dbReference type="RefSeq" id="WP_145432494.1">
    <property type="nucleotide sequence ID" value="NZ_CP036339.1"/>
</dbReference>
<evidence type="ECO:0000313" key="3">
    <source>
        <dbReference type="EMBL" id="QDT72989.1"/>
    </source>
</evidence>